<dbReference type="STRING" id="1379270.GEMMAAP_08685"/>
<dbReference type="KEGG" id="gph:GEMMAAP_08685"/>
<gene>
    <name evidence="3" type="ORF">GEMMAAP_08685</name>
</gene>
<reference evidence="3 4" key="2">
    <citation type="journal article" date="2016" name="Environ. Microbiol. Rep.">
        <title>Metagenomic evidence for the presence of phototrophic Gemmatimonadetes bacteria in diverse environments.</title>
        <authorList>
            <person name="Zeng Y."/>
            <person name="Baumbach J."/>
            <person name="Barbosa E.G."/>
            <person name="Azevedo V."/>
            <person name="Zhang C."/>
            <person name="Koblizek M."/>
        </authorList>
    </citation>
    <scope>NUCLEOTIDE SEQUENCE [LARGE SCALE GENOMIC DNA]</scope>
    <source>
        <strain evidence="3 4">AP64</strain>
    </source>
</reference>
<name>A0A143BK53_9BACT</name>
<sequence>MGHAWYAPRPTSASEWAAHARTVRASLEGTDWLTGLAPAFAATGLAAERLARAAAEGVVVTTGQQPGLFGGPMYTWSKAMSALALANELERQTGMPVAPVFWAASDDADWMEAAVTNVATSKGLVSASLAGPATEGVAMSDVPLGDLRPARAVLAAGCGSAAHASVLELVDAAYVPHATIGAAYVQLMRALLEPLGIAVLDAAHPALRHAADGFLRHALRQSSAVHEALRVRVQEIEGAGFAPQVDVVDGLSLVFRSQIASQGDELQRVRERVPVADAASVARTAEAGTLGANVLLRPVMERAVLPTVCYLAGPGEFAYFAQVAPVASALGAAVPVAAPRWACELIEEETLALQERLGLSEASLRDPHAAEQIVARAQMNEHLADTMERLRVTLETQVRALHESLAGDDAPVASDVVQGLARDLAHRLDRFERRVLAGVKRQETEVLRDVAALRAALRPHGQSPERVLNLVPLLARFGPGVLRRMSEAAEPHARALVTGTAATA</sequence>
<protein>
    <recommendedName>
        <fullName evidence="5">Cysteine ligase BshC</fullName>
    </recommendedName>
</protein>
<keyword evidence="4" id="KW-1185">Reference proteome</keyword>
<evidence type="ECO:0008006" key="5">
    <source>
        <dbReference type="Google" id="ProtNLM"/>
    </source>
</evidence>
<dbReference type="InterPro" id="IPR055398">
    <property type="entry name" value="Rossmann-like_BshC"/>
</dbReference>
<evidence type="ECO:0000313" key="3">
    <source>
        <dbReference type="EMBL" id="AMW04892.1"/>
    </source>
</evidence>
<organism evidence="3 4">
    <name type="scientific">Gemmatimonas phototrophica</name>
    <dbReference type="NCBI Taxonomy" id="1379270"/>
    <lineage>
        <taxon>Bacteria</taxon>
        <taxon>Pseudomonadati</taxon>
        <taxon>Gemmatimonadota</taxon>
        <taxon>Gemmatimonadia</taxon>
        <taxon>Gemmatimonadales</taxon>
        <taxon>Gemmatimonadaceae</taxon>
        <taxon>Gemmatimonas</taxon>
    </lineage>
</organism>
<evidence type="ECO:0000313" key="4">
    <source>
        <dbReference type="Proteomes" id="UP000076404"/>
    </source>
</evidence>
<dbReference type="eggNOG" id="COG4365">
    <property type="taxonomic scope" value="Bacteria"/>
</dbReference>
<dbReference type="Pfam" id="PF10079">
    <property type="entry name" value="Rossmann-like_BshC"/>
    <property type="match status" value="1"/>
</dbReference>
<evidence type="ECO:0000259" key="1">
    <source>
        <dbReference type="Pfam" id="PF10079"/>
    </source>
</evidence>
<dbReference type="EMBL" id="CP011454">
    <property type="protein sequence ID" value="AMW04892.1"/>
    <property type="molecule type" value="Genomic_DNA"/>
</dbReference>
<dbReference type="InterPro" id="IPR055399">
    <property type="entry name" value="CC_BshC"/>
</dbReference>
<feature type="domain" description="Bacillithiol biosynthesis BshC C-terminal coiled-coil" evidence="2">
    <location>
        <begin position="348"/>
        <end position="493"/>
    </location>
</feature>
<accession>A0A143BK53</accession>
<dbReference type="Proteomes" id="UP000076404">
    <property type="component" value="Chromosome"/>
</dbReference>
<feature type="domain" description="Bacillithiol biosynthesis BshC N-terminal Rossmann-like" evidence="1">
    <location>
        <begin position="55"/>
        <end position="340"/>
    </location>
</feature>
<evidence type="ECO:0000259" key="2">
    <source>
        <dbReference type="Pfam" id="PF24850"/>
    </source>
</evidence>
<dbReference type="Pfam" id="PF24850">
    <property type="entry name" value="CC_BshC"/>
    <property type="match status" value="1"/>
</dbReference>
<dbReference type="AlphaFoldDB" id="A0A143BK53"/>
<proteinExistence type="predicted"/>
<reference evidence="3 4" key="1">
    <citation type="journal article" date="2014" name="Proc. Natl. Acad. Sci. U.S.A.">
        <title>Functional type 2 photosynthetic reaction centers found in the rare bacterial phylum Gemmatimonadetes.</title>
        <authorList>
            <person name="Zeng Y."/>
            <person name="Feng F."/>
            <person name="Medova H."/>
            <person name="Dean J."/>
            <person name="Koblizek M."/>
        </authorList>
    </citation>
    <scope>NUCLEOTIDE SEQUENCE [LARGE SCALE GENOMIC DNA]</scope>
    <source>
        <strain evidence="3 4">AP64</strain>
    </source>
</reference>